<dbReference type="EMBL" id="JAKZEL010000001">
    <property type="protein sequence ID" value="KAI4547905.1"/>
    <property type="molecule type" value="Genomic_DNA"/>
</dbReference>
<feature type="region of interest" description="Disordered" evidence="1">
    <location>
        <begin position="42"/>
        <end position="73"/>
    </location>
</feature>
<comment type="caution">
    <text evidence="2">The sequence shown here is derived from an EMBL/GenBank/DDBJ whole genome shotgun (WGS) entry which is preliminary data.</text>
</comment>
<sequence>MEEPVISSYELNESFSPERPHPPVMLKYINIFWKPKNTVPKQAAFPSGSDSDESACNAQDLGSIPGQGKSGEGNVSPLQYSCLENSMDRGACCSSKVKPLLLTLDKGYLLPAPPPDLEHGILCDSFFPALAAEIFPGFLEAQASLLKNTVKGGKPWEVTWDTLEKDEAANNSRNGLVMKATHRKRRQGFISSECRTRKRNRLACSCSCQCMVYFPCRCVAFSRSVMSDSVPYGL</sequence>
<protein>
    <submittedName>
        <fullName evidence="2">Uncharacterized protein</fullName>
    </submittedName>
</protein>
<name>A0AAD4UPI8_OVIAM</name>
<accession>A0AAD4UPI8</accession>
<keyword evidence="3" id="KW-1185">Reference proteome</keyword>
<organism evidence="2 3">
    <name type="scientific">Ovis ammon polii</name>
    <dbReference type="NCBI Taxonomy" id="230172"/>
    <lineage>
        <taxon>Eukaryota</taxon>
        <taxon>Metazoa</taxon>
        <taxon>Chordata</taxon>
        <taxon>Craniata</taxon>
        <taxon>Vertebrata</taxon>
        <taxon>Euteleostomi</taxon>
        <taxon>Mammalia</taxon>
        <taxon>Eutheria</taxon>
        <taxon>Laurasiatheria</taxon>
        <taxon>Artiodactyla</taxon>
        <taxon>Ruminantia</taxon>
        <taxon>Pecora</taxon>
        <taxon>Bovidae</taxon>
        <taxon>Caprinae</taxon>
        <taxon>Ovis</taxon>
    </lineage>
</organism>
<reference evidence="2" key="1">
    <citation type="submission" date="2022-03" db="EMBL/GenBank/DDBJ databases">
        <title>Genomic analyses of argali, domestic sheep and their hybrids provide insights into chromosomal evolution, heterosis and genetic basis of agronomic traits.</title>
        <authorList>
            <person name="Li M."/>
        </authorList>
    </citation>
    <scope>NUCLEOTIDE SEQUENCE</scope>
    <source>
        <strain evidence="2">CAU-MHL-2022a</strain>
        <tissue evidence="2">Skin</tissue>
    </source>
</reference>
<evidence type="ECO:0000313" key="2">
    <source>
        <dbReference type="EMBL" id="KAI4547905.1"/>
    </source>
</evidence>
<evidence type="ECO:0000256" key="1">
    <source>
        <dbReference type="SAM" id="MobiDB-lite"/>
    </source>
</evidence>
<dbReference type="AlphaFoldDB" id="A0AAD4UPI8"/>
<proteinExistence type="predicted"/>
<dbReference type="Proteomes" id="UP001214576">
    <property type="component" value="Unassembled WGS sequence"/>
</dbReference>
<evidence type="ECO:0000313" key="3">
    <source>
        <dbReference type="Proteomes" id="UP001214576"/>
    </source>
</evidence>
<gene>
    <name evidence="2" type="ORF">MG293_000235</name>
</gene>